<gene>
    <name evidence="1" type="ORF">EHS13_33155</name>
</gene>
<dbReference type="EMBL" id="CP034235">
    <property type="protein sequence ID" value="QGQ99367.1"/>
    <property type="molecule type" value="Genomic_DNA"/>
</dbReference>
<name>A0A6B8RTX5_9BACL</name>
<organism evidence="1 2">
    <name type="scientific">Paenibacillus psychroresistens</name>
    <dbReference type="NCBI Taxonomy" id="1778678"/>
    <lineage>
        <taxon>Bacteria</taxon>
        <taxon>Bacillati</taxon>
        <taxon>Bacillota</taxon>
        <taxon>Bacilli</taxon>
        <taxon>Bacillales</taxon>
        <taxon>Paenibacillaceae</taxon>
        <taxon>Paenibacillus</taxon>
    </lineage>
</organism>
<evidence type="ECO:0000313" key="1">
    <source>
        <dbReference type="EMBL" id="QGQ99367.1"/>
    </source>
</evidence>
<accession>A0A6B8RTX5</accession>
<protein>
    <submittedName>
        <fullName evidence="1">Uncharacterized protein</fullName>
    </submittedName>
</protein>
<dbReference type="Proteomes" id="UP000426246">
    <property type="component" value="Chromosome"/>
</dbReference>
<sequence>MPMFEQEYEVFLEAQRRSATGQRLEQLNKDLTGEKKLLKEVIWPVLKSFDGLIMEYELISSTGVKIYVDVFYEPLGIAFECEGFVVHAEKITRDRFIFERMRIRTIAMYGYKYIPFGWDELDKRAEACRRSVYELIGRFSSTAGSALNDLTVSEREVLRYALRLNRPLRLKDACYCLQLRVTATRYVLIKLVEKKLIKPHNSGTKRIHEYTLEENAKRYML</sequence>
<dbReference type="KEGG" id="ppsc:EHS13_33155"/>
<dbReference type="OrthoDB" id="2579926at2"/>
<proteinExistence type="predicted"/>
<dbReference type="AlphaFoldDB" id="A0A6B8RTX5"/>
<evidence type="ECO:0000313" key="2">
    <source>
        <dbReference type="Proteomes" id="UP000426246"/>
    </source>
</evidence>
<keyword evidence="2" id="KW-1185">Reference proteome</keyword>
<reference evidence="2" key="1">
    <citation type="submission" date="2018-11" db="EMBL/GenBank/DDBJ databases">
        <title>Complete genome sequence of Paenibacillus sp. ML311-T8.</title>
        <authorList>
            <person name="Nam Y.-D."/>
            <person name="Kang J."/>
            <person name="Chung W.-H."/>
            <person name="Park Y.S."/>
        </authorList>
    </citation>
    <scope>NUCLEOTIDE SEQUENCE [LARGE SCALE GENOMIC DNA]</scope>
    <source>
        <strain evidence="2">ML311-T8</strain>
    </source>
</reference>